<dbReference type="AlphaFoldDB" id="A0A1W9HVC0"/>
<dbReference type="Gene3D" id="2.30.110.10">
    <property type="entry name" value="Electron Transport, Fmn-binding Protein, Chain A"/>
    <property type="match status" value="1"/>
</dbReference>
<protein>
    <recommendedName>
        <fullName evidence="3">Transcriptional regulator</fullName>
    </recommendedName>
</protein>
<comment type="caution">
    <text evidence="1">The sequence shown here is derived from an EMBL/GenBank/DDBJ whole genome shotgun (WGS) entry which is preliminary data.</text>
</comment>
<dbReference type="Proteomes" id="UP000192872">
    <property type="component" value="Unassembled WGS sequence"/>
</dbReference>
<dbReference type="PANTHER" id="PTHR35802">
    <property type="entry name" value="PROTEASE SYNTHASE AND SPORULATION PROTEIN PAI 2"/>
    <property type="match status" value="1"/>
</dbReference>
<dbReference type="InterPro" id="IPR007396">
    <property type="entry name" value="TR_PAI2-type"/>
</dbReference>
<evidence type="ECO:0000313" key="2">
    <source>
        <dbReference type="Proteomes" id="UP000192872"/>
    </source>
</evidence>
<dbReference type="EMBL" id="LWDL01000019">
    <property type="protein sequence ID" value="OQW51406.1"/>
    <property type="molecule type" value="Genomic_DNA"/>
</dbReference>
<accession>A0A1W9HVC0</accession>
<dbReference type="STRING" id="1827387.A4S15_11285"/>
<dbReference type="PIRSF" id="PIRSF010372">
    <property type="entry name" value="PaiB"/>
    <property type="match status" value="1"/>
</dbReference>
<reference evidence="1 2" key="1">
    <citation type="journal article" date="2017" name="Water Res.">
        <title>Comammox in drinking water systems.</title>
        <authorList>
            <person name="Wang Y."/>
            <person name="Ma L."/>
            <person name="Mao Y."/>
            <person name="Jiang X."/>
            <person name="Xia Y."/>
            <person name="Yu K."/>
            <person name="Li B."/>
            <person name="Zhang T."/>
        </authorList>
    </citation>
    <scope>NUCLEOTIDE SEQUENCE [LARGE SCALE GENOMIC DNA]</scope>
    <source>
        <strain evidence="1">SG_bin8</strain>
    </source>
</reference>
<dbReference type="SUPFAM" id="SSF50475">
    <property type="entry name" value="FMN-binding split barrel"/>
    <property type="match status" value="1"/>
</dbReference>
<dbReference type="PANTHER" id="PTHR35802:SF1">
    <property type="entry name" value="PROTEASE SYNTHASE AND SPORULATION PROTEIN PAI 2"/>
    <property type="match status" value="1"/>
</dbReference>
<proteinExistence type="predicted"/>
<evidence type="ECO:0000313" key="1">
    <source>
        <dbReference type="EMBL" id="OQW51406.1"/>
    </source>
</evidence>
<evidence type="ECO:0008006" key="3">
    <source>
        <dbReference type="Google" id="ProtNLM"/>
    </source>
</evidence>
<dbReference type="RefSeq" id="WP_376803623.1">
    <property type="nucleotide sequence ID" value="NZ_DHHW01000044.1"/>
</dbReference>
<organism evidence="1 2">
    <name type="scientific">Candidatus Raskinella chloraquaticus</name>
    <dbReference type="NCBI Taxonomy" id="1951219"/>
    <lineage>
        <taxon>Bacteria</taxon>
        <taxon>Pseudomonadati</taxon>
        <taxon>Pseudomonadota</taxon>
        <taxon>Alphaproteobacteria</taxon>
        <taxon>Hyphomicrobiales</taxon>
        <taxon>Phreatobacteraceae</taxon>
        <taxon>Candidatus Raskinella</taxon>
    </lineage>
</organism>
<sequence length="211" mass="22973">MYVPPQFVIDDDECFSLIDRFPLGALVTQGADGFVASHIPFVLHRGAGNKGLLRGHVARANAQGREGIDGSSALVIFQPASAYVTPSLYPAKRDHGKVVPTWNYVAVHVSGTLTFTSDEAWLAAHLDHLTRHMEAGREPEWAVSDAPEPYITQLKRVIIGVELTISAITGAAKVVQHRSEGDKRAVHDDLMKSADRGDRLMAGYLARALRP</sequence>
<dbReference type="Pfam" id="PF04299">
    <property type="entry name" value="FMN_bind_2"/>
    <property type="match status" value="1"/>
</dbReference>
<dbReference type="InterPro" id="IPR012349">
    <property type="entry name" value="Split_barrel_FMN-bd"/>
</dbReference>
<gene>
    <name evidence="1" type="ORF">A4S15_11285</name>
</gene>
<name>A0A1W9HVC0_9HYPH</name>